<sequence>MIGSKAYFILMLVNLHWRSEYDYRRLCPMSIIQYVILFIVALNIGFASPANAENQPCSMNHDVMMQEQVKETSTSHDCCDEQLNSILSHDCDGECAQCQTHCHLTVVILPLTLNLSASINLQDIYLYHLPYYPNPTQSWLIPPIA</sequence>
<evidence type="ECO:0000313" key="2">
    <source>
        <dbReference type="Proteomes" id="UP000194841"/>
    </source>
</evidence>
<dbReference type="OrthoDB" id="6238578at2"/>
<proteinExistence type="predicted"/>
<gene>
    <name evidence="1" type="ORF">B1199_10195</name>
</gene>
<evidence type="ECO:0000313" key="1">
    <source>
        <dbReference type="EMBL" id="OUL57438.1"/>
    </source>
</evidence>
<dbReference type="RefSeq" id="WP_086744021.1">
    <property type="nucleotide sequence ID" value="NZ_MWPV01000003.1"/>
</dbReference>
<reference evidence="1 2" key="1">
    <citation type="submission" date="2017-02" db="EMBL/GenBank/DDBJ databases">
        <title>Pseudoalteromonas ulvae TC14 Genome.</title>
        <authorList>
            <person name="Molmeret M."/>
        </authorList>
    </citation>
    <scope>NUCLEOTIDE SEQUENCE [LARGE SCALE GENOMIC DNA]</scope>
    <source>
        <strain evidence="1">TC14</strain>
    </source>
</reference>
<organism evidence="1 2">
    <name type="scientific">Pseudoalteromonas ulvae</name>
    <dbReference type="NCBI Taxonomy" id="107327"/>
    <lineage>
        <taxon>Bacteria</taxon>
        <taxon>Pseudomonadati</taxon>
        <taxon>Pseudomonadota</taxon>
        <taxon>Gammaproteobacteria</taxon>
        <taxon>Alteromonadales</taxon>
        <taxon>Pseudoalteromonadaceae</taxon>
        <taxon>Pseudoalteromonas</taxon>
    </lineage>
</organism>
<protein>
    <submittedName>
        <fullName evidence="1">Uncharacterized protein</fullName>
    </submittedName>
</protein>
<name>A0A244CPD8_PSEDV</name>
<accession>A0A244CPD8</accession>
<dbReference type="Proteomes" id="UP000194841">
    <property type="component" value="Unassembled WGS sequence"/>
</dbReference>
<dbReference type="EMBL" id="MWPV01000003">
    <property type="protein sequence ID" value="OUL57438.1"/>
    <property type="molecule type" value="Genomic_DNA"/>
</dbReference>
<comment type="caution">
    <text evidence="1">The sequence shown here is derived from an EMBL/GenBank/DDBJ whole genome shotgun (WGS) entry which is preliminary data.</text>
</comment>
<dbReference type="AlphaFoldDB" id="A0A244CPD8"/>
<keyword evidence="2" id="KW-1185">Reference proteome</keyword>